<evidence type="ECO:0000313" key="1">
    <source>
        <dbReference type="EMBL" id="NEU05945.1"/>
    </source>
</evidence>
<dbReference type="Proteomes" id="UP000481872">
    <property type="component" value="Unassembled WGS sequence"/>
</dbReference>
<gene>
    <name evidence="1" type="ORF">G3M99_14000</name>
</gene>
<dbReference type="CDD" id="cd00093">
    <property type="entry name" value="HTH_XRE"/>
    <property type="match status" value="1"/>
</dbReference>
<protein>
    <submittedName>
        <fullName evidence="1">Helix-turn-helix transcriptional regulator</fullName>
    </submittedName>
</protein>
<dbReference type="InterPro" id="IPR010982">
    <property type="entry name" value="Lambda_DNA-bd_dom_sf"/>
</dbReference>
<dbReference type="EMBL" id="JAAGPU010000029">
    <property type="protein sequence ID" value="NEU05945.1"/>
    <property type="molecule type" value="Genomic_DNA"/>
</dbReference>
<sequence length="435" mass="51982">MKSIEVLSPGEKIKNIRKRFKIKQQDITGGEITRNLISIIENNKANLTENVAKILADNINIYCSRNSIDFYITADYLLENITSQVNKICDNYIEFIEKTDIKKMDTIEYSFDEVEVFLKKYNCREKKIIIFSKIGDKFKTIEKYNKAYYFYNKAYENYILNDNKEEFFNLIDKLVSCCIITKKYEQALSLINFTLHEFEELKESYKYNIIIKEIICYREIKKIDYSLECIKRLEKTFEKYLKNYPDEYINLLKLKSSCLREKNSFLESLDIEKNILKIISINDLQRQFECNVNILEIYNSLKDRRNLQKYSNKLIKLDKEFEIPKELKPKVYINISIATKALNLKEECVVYLKKAKEIAIELNDKIILEKSILILLDIYINEENYEEVNNIKNLILQLVSKNKIDKNHIIILNLIKYYNKLEEREIIEDILEFLI</sequence>
<proteinExistence type="predicted"/>
<evidence type="ECO:0000313" key="2">
    <source>
        <dbReference type="Proteomes" id="UP000481872"/>
    </source>
</evidence>
<accession>A0A6M0H5F5</accession>
<dbReference type="InterPro" id="IPR011990">
    <property type="entry name" value="TPR-like_helical_dom_sf"/>
</dbReference>
<name>A0A6M0H5F5_9CLOT</name>
<dbReference type="InterPro" id="IPR001387">
    <property type="entry name" value="Cro/C1-type_HTH"/>
</dbReference>
<reference evidence="1 2" key="1">
    <citation type="submission" date="2020-02" db="EMBL/GenBank/DDBJ databases">
        <title>Genome assembly of a novel Clostridium senegalense strain.</title>
        <authorList>
            <person name="Gupta T.B."/>
            <person name="Jauregui R."/>
            <person name="Maclean P."/>
            <person name="Nawarathana A."/>
            <person name="Brightwell G."/>
        </authorList>
    </citation>
    <scope>NUCLEOTIDE SEQUENCE [LARGE SCALE GENOMIC DNA]</scope>
    <source>
        <strain evidence="1 2">AGRFS4</strain>
    </source>
</reference>
<keyword evidence="2" id="KW-1185">Reference proteome</keyword>
<dbReference type="RefSeq" id="WP_199870560.1">
    <property type="nucleotide sequence ID" value="NZ_JAAGPU010000029.1"/>
</dbReference>
<comment type="caution">
    <text evidence="1">The sequence shown here is derived from an EMBL/GenBank/DDBJ whole genome shotgun (WGS) entry which is preliminary data.</text>
</comment>
<organism evidence="1 2">
    <name type="scientific">Clostridium senegalense</name>
    <dbReference type="NCBI Taxonomy" id="1465809"/>
    <lineage>
        <taxon>Bacteria</taxon>
        <taxon>Bacillati</taxon>
        <taxon>Bacillota</taxon>
        <taxon>Clostridia</taxon>
        <taxon>Eubacteriales</taxon>
        <taxon>Clostridiaceae</taxon>
        <taxon>Clostridium</taxon>
    </lineage>
</organism>
<dbReference type="GO" id="GO:0003677">
    <property type="term" value="F:DNA binding"/>
    <property type="evidence" value="ECO:0007669"/>
    <property type="project" value="InterPro"/>
</dbReference>
<dbReference type="AlphaFoldDB" id="A0A6M0H5F5"/>
<dbReference type="SUPFAM" id="SSF47413">
    <property type="entry name" value="lambda repressor-like DNA-binding domains"/>
    <property type="match status" value="1"/>
</dbReference>
<dbReference type="Gene3D" id="1.25.40.10">
    <property type="entry name" value="Tetratricopeptide repeat domain"/>
    <property type="match status" value="1"/>
</dbReference>